<evidence type="ECO:0000259" key="2">
    <source>
        <dbReference type="Pfam" id="PF14302"/>
    </source>
</evidence>
<organism evidence="3 4">
    <name type="scientific">Chitinophaga lutea</name>
    <dbReference type="NCBI Taxonomy" id="2488634"/>
    <lineage>
        <taxon>Bacteria</taxon>
        <taxon>Pseudomonadati</taxon>
        <taxon>Bacteroidota</taxon>
        <taxon>Chitinophagia</taxon>
        <taxon>Chitinophagales</taxon>
        <taxon>Chitinophagaceae</taxon>
        <taxon>Chitinophaga</taxon>
    </lineage>
</organism>
<accession>A0A3N4QCA4</accession>
<proteinExistence type="predicted"/>
<protein>
    <submittedName>
        <fullName evidence="3">DUF4377 domain-containing protein</fullName>
    </submittedName>
</protein>
<dbReference type="Gene3D" id="2.40.128.640">
    <property type="match status" value="1"/>
</dbReference>
<name>A0A3N4QCA4_9BACT</name>
<feature type="chain" id="PRO_5018030011" evidence="1">
    <location>
        <begin position="21"/>
        <end position="237"/>
    </location>
</feature>
<keyword evidence="4" id="KW-1185">Reference proteome</keyword>
<dbReference type="OrthoDB" id="880459at2"/>
<dbReference type="InterPro" id="IPR025485">
    <property type="entry name" value="DUF4377"/>
</dbReference>
<sequence>MKKILLLPLAAMVLFTSCQNSPKSGTSDSTQTSISVPATPEGYYEANLPAASSPGRLIALSVVDGGEVQMTTDYQNSTPEIVQMGNWATQDSGRLLVTLVTVGSGNPQKDTLYFKQDGKSLRYEGANYGSDGLTLVRKEKPAPATKELVIWVKSEAECDRGPGFGKTTCYEVQYGDKLMTPATEPWEKLMEPIDGFKYEKGHLYKLRVNRIPRDPRIQDIGVYEYKLVEVISKEKTK</sequence>
<evidence type="ECO:0000256" key="1">
    <source>
        <dbReference type="SAM" id="SignalP"/>
    </source>
</evidence>
<comment type="caution">
    <text evidence="3">The sequence shown here is derived from an EMBL/GenBank/DDBJ whole genome shotgun (WGS) entry which is preliminary data.</text>
</comment>
<dbReference type="Proteomes" id="UP000278351">
    <property type="component" value="Unassembled WGS sequence"/>
</dbReference>
<dbReference type="EMBL" id="RPDH01000001">
    <property type="protein sequence ID" value="RPE13597.1"/>
    <property type="molecule type" value="Genomic_DNA"/>
</dbReference>
<evidence type="ECO:0000313" key="4">
    <source>
        <dbReference type="Proteomes" id="UP000278351"/>
    </source>
</evidence>
<dbReference type="AlphaFoldDB" id="A0A3N4QCA4"/>
<keyword evidence="1" id="KW-0732">Signal</keyword>
<feature type="signal peptide" evidence="1">
    <location>
        <begin position="1"/>
        <end position="20"/>
    </location>
</feature>
<feature type="domain" description="DUF4377" evidence="2">
    <location>
        <begin position="154"/>
        <end position="233"/>
    </location>
</feature>
<dbReference type="Pfam" id="PF14302">
    <property type="entry name" value="DUF4377"/>
    <property type="match status" value="1"/>
</dbReference>
<dbReference type="RefSeq" id="WP_123846117.1">
    <property type="nucleotide sequence ID" value="NZ_RPDH01000001.1"/>
</dbReference>
<reference evidence="3 4" key="1">
    <citation type="submission" date="2018-11" db="EMBL/GenBank/DDBJ databases">
        <title>Chitinophaga lutea sp.nov., isolate from arsenic contaminated soil.</title>
        <authorList>
            <person name="Zong Y."/>
        </authorList>
    </citation>
    <scope>NUCLEOTIDE SEQUENCE [LARGE SCALE GENOMIC DNA]</scope>
    <source>
        <strain evidence="3 4">ZY74</strain>
    </source>
</reference>
<dbReference type="PROSITE" id="PS51257">
    <property type="entry name" value="PROKAR_LIPOPROTEIN"/>
    <property type="match status" value="1"/>
</dbReference>
<evidence type="ECO:0000313" key="3">
    <source>
        <dbReference type="EMBL" id="RPE13597.1"/>
    </source>
</evidence>
<gene>
    <name evidence="3" type="ORF">EGT74_08805</name>
</gene>